<proteinExistence type="predicted"/>
<dbReference type="AlphaFoldDB" id="A0A1J5T473"/>
<dbReference type="InterPro" id="IPR032774">
    <property type="entry name" value="WG_beta_rep"/>
</dbReference>
<gene>
    <name evidence="1" type="ORF">GALL_108560</name>
</gene>
<reference evidence="1" key="1">
    <citation type="submission" date="2016-10" db="EMBL/GenBank/DDBJ databases">
        <title>Sequence of Gallionella enrichment culture.</title>
        <authorList>
            <person name="Poehlein A."/>
            <person name="Muehling M."/>
            <person name="Daniel R."/>
        </authorList>
    </citation>
    <scope>NUCLEOTIDE SEQUENCE</scope>
</reference>
<dbReference type="PANTHER" id="PTHR37841">
    <property type="entry name" value="GLR2918 PROTEIN"/>
    <property type="match status" value="1"/>
</dbReference>
<dbReference type="EMBL" id="MLJW01000040">
    <property type="protein sequence ID" value="OIR06950.1"/>
    <property type="molecule type" value="Genomic_DNA"/>
</dbReference>
<comment type="caution">
    <text evidence="1">The sequence shown here is derived from an EMBL/GenBank/DDBJ whole genome shotgun (WGS) entry which is preliminary data.</text>
</comment>
<dbReference type="PANTHER" id="PTHR37841:SF1">
    <property type="entry name" value="DUF3298 DOMAIN-CONTAINING PROTEIN"/>
    <property type="match status" value="1"/>
</dbReference>
<protein>
    <submittedName>
        <fullName evidence="1">KWG leptospira</fullName>
    </submittedName>
</protein>
<sequence length="314" mass="35646">MFAFSSSKTESISSYQFGLALLVFKDTLNHYSYEDAHDHVVFINKTGKIIFDATKKGYLNATAFDVFGYSIVKDKITKKYGVINQFFTTVLPAQFDEINIIGTNRFKISKNDKYGIIDSTNKTIVEFVFGRMEAFTADKKMFCFKDDNWGIYDSTGKLIHKYDCDELIYTEGLVMLDRINKKNYAEYALADTAGKIIVPFKRYSDCSSFSNGLAMVYNENTVSYKSNKNYKKLAGFIDVTGKEIIPLQFEDGLSFYQGLASVKKNGKWGCINTNGKVIIDFLYDEAVIFEDGYAIATLHGNEFYIDTTGKKLSF</sequence>
<accession>A0A1J5T473</accession>
<dbReference type="Pfam" id="PF14903">
    <property type="entry name" value="WG_beta_rep"/>
    <property type="match status" value="3"/>
</dbReference>
<evidence type="ECO:0000313" key="1">
    <source>
        <dbReference type="EMBL" id="OIR06950.1"/>
    </source>
</evidence>
<dbReference type="SUPFAM" id="SSF69360">
    <property type="entry name" value="Cell wall binding repeat"/>
    <property type="match status" value="1"/>
</dbReference>
<name>A0A1J5T473_9ZZZZ</name>
<organism evidence="1">
    <name type="scientific">mine drainage metagenome</name>
    <dbReference type="NCBI Taxonomy" id="410659"/>
    <lineage>
        <taxon>unclassified sequences</taxon>
        <taxon>metagenomes</taxon>
        <taxon>ecological metagenomes</taxon>
    </lineage>
</organism>